<sequence length="338" mass="39679">MKREAYFDNAKWILMFLVVFGHVIQPFTDQHPLYNVLYKWIYTFHMPAFIIVSGYFAQAKMNKTYALKLAKKLLLPYLSFQAIYTIYYALIGKSGWWKPPFEPQWALWFLVSLFCWHIMLYWYRRLPKHMAIFISIQIGVLVGYMSGIDHSFSLSRTFVFFPFFLIGHWIGTDEMNWLRETRTRVLALGVMLSVALAILFAPSFDTSWFFGSKSYTVLRMPEWGGFIRLACYAVSISMAFSVLAWIPTKTYSWTKYGAYTLYVYLLHGFVIQLIREHDLIHVYSPYDVIYLVTFSFIIMGLFVSKPAVTLMTPILQWKSFGWKVKKYPVKEVGSGSTH</sequence>
<reference evidence="5 6" key="1">
    <citation type="submission" date="2023-05" db="EMBL/GenBank/DDBJ databases">
        <title>Comparative genomics reveals the evidence of polycyclic aromatic hydrocarbons degradation in moderately halophilic genus Pontibacillus.</title>
        <authorList>
            <person name="Yang H."/>
            <person name="Qian Z."/>
        </authorList>
    </citation>
    <scope>NUCLEOTIDE SEQUENCE [LARGE SCALE GENOMIC DNA]</scope>
    <source>
        <strain evidence="6">HN14</strain>
    </source>
</reference>
<keyword evidence="5" id="KW-0808">Transferase</keyword>
<feature type="transmembrane region" description="Helical" evidence="3">
    <location>
        <begin position="12"/>
        <end position="28"/>
    </location>
</feature>
<feature type="transmembrane region" description="Helical" evidence="3">
    <location>
        <begin position="223"/>
        <end position="244"/>
    </location>
</feature>
<evidence type="ECO:0000259" key="4">
    <source>
        <dbReference type="Pfam" id="PF01757"/>
    </source>
</evidence>
<comment type="subcellular location">
    <subcellularLocation>
        <location evidence="1">Membrane</location>
    </subcellularLocation>
</comment>
<evidence type="ECO:0000256" key="1">
    <source>
        <dbReference type="ARBA" id="ARBA00004370"/>
    </source>
</evidence>
<dbReference type="Proteomes" id="UP001236652">
    <property type="component" value="Chromosome"/>
</dbReference>
<feature type="transmembrane region" description="Helical" evidence="3">
    <location>
        <begin position="286"/>
        <end position="303"/>
    </location>
</feature>
<keyword evidence="5" id="KW-0012">Acyltransferase</keyword>
<keyword evidence="3" id="KW-0472">Membrane</keyword>
<organism evidence="5 6">
    <name type="scientific">Pontibacillus chungwhensis</name>
    <dbReference type="NCBI Taxonomy" id="265426"/>
    <lineage>
        <taxon>Bacteria</taxon>
        <taxon>Bacillati</taxon>
        <taxon>Bacillota</taxon>
        <taxon>Bacilli</taxon>
        <taxon>Bacillales</taxon>
        <taxon>Bacillaceae</taxon>
        <taxon>Pontibacillus</taxon>
    </lineage>
</organism>
<name>A0ABY8UWS2_9BACI</name>
<feature type="domain" description="Acyltransferase 3" evidence="4">
    <location>
        <begin position="5"/>
        <end position="295"/>
    </location>
</feature>
<dbReference type="PANTHER" id="PTHR37312">
    <property type="entry name" value="MEMBRANE-BOUND ACYLTRANSFERASE YKRP-RELATED"/>
    <property type="match status" value="1"/>
</dbReference>
<feature type="transmembrane region" description="Helical" evidence="3">
    <location>
        <begin position="69"/>
        <end position="90"/>
    </location>
</feature>
<keyword evidence="6" id="KW-1185">Reference proteome</keyword>
<evidence type="ECO:0000256" key="2">
    <source>
        <dbReference type="ARBA" id="ARBA00007400"/>
    </source>
</evidence>
<dbReference type="EMBL" id="CP126446">
    <property type="protein sequence ID" value="WIF97957.1"/>
    <property type="molecule type" value="Genomic_DNA"/>
</dbReference>
<evidence type="ECO:0000256" key="3">
    <source>
        <dbReference type="SAM" id="Phobius"/>
    </source>
</evidence>
<keyword evidence="3" id="KW-1133">Transmembrane helix</keyword>
<feature type="transmembrane region" description="Helical" evidence="3">
    <location>
        <begin position="130"/>
        <end position="148"/>
    </location>
</feature>
<accession>A0ABY8UWS2</accession>
<protein>
    <submittedName>
        <fullName evidence="5">Acyltransferase family protein</fullName>
    </submittedName>
</protein>
<feature type="transmembrane region" description="Helical" evidence="3">
    <location>
        <begin position="183"/>
        <end position="203"/>
    </location>
</feature>
<dbReference type="GO" id="GO:0016746">
    <property type="term" value="F:acyltransferase activity"/>
    <property type="evidence" value="ECO:0007669"/>
    <property type="project" value="UniProtKB-KW"/>
</dbReference>
<feature type="transmembrane region" description="Helical" evidence="3">
    <location>
        <begin position="40"/>
        <end position="57"/>
    </location>
</feature>
<feature type="transmembrane region" description="Helical" evidence="3">
    <location>
        <begin position="105"/>
        <end position="123"/>
    </location>
</feature>
<dbReference type="InterPro" id="IPR052734">
    <property type="entry name" value="Nod_factor_acetyltransferase"/>
</dbReference>
<evidence type="ECO:0000313" key="5">
    <source>
        <dbReference type="EMBL" id="WIF97957.1"/>
    </source>
</evidence>
<gene>
    <name evidence="5" type="ORF">QNI29_19880</name>
</gene>
<dbReference type="Pfam" id="PF01757">
    <property type="entry name" value="Acyl_transf_3"/>
    <property type="match status" value="1"/>
</dbReference>
<dbReference type="InterPro" id="IPR002656">
    <property type="entry name" value="Acyl_transf_3_dom"/>
</dbReference>
<feature type="transmembrane region" description="Helical" evidence="3">
    <location>
        <begin position="256"/>
        <end position="274"/>
    </location>
</feature>
<comment type="similarity">
    <text evidence="2">Belongs to the acyltransferase 3 family.</text>
</comment>
<dbReference type="PANTHER" id="PTHR37312:SF1">
    <property type="entry name" value="MEMBRANE-BOUND ACYLTRANSFERASE YKRP-RELATED"/>
    <property type="match status" value="1"/>
</dbReference>
<evidence type="ECO:0000313" key="6">
    <source>
        <dbReference type="Proteomes" id="UP001236652"/>
    </source>
</evidence>
<keyword evidence="3" id="KW-0812">Transmembrane</keyword>
<proteinExistence type="inferred from homology"/>
<dbReference type="RefSeq" id="WP_231417660.1">
    <property type="nucleotide sequence ID" value="NZ_CP126446.1"/>
</dbReference>
<feature type="transmembrane region" description="Helical" evidence="3">
    <location>
        <begin position="154"/>
        <end position="171"/>
    </location>
</feature>